<dbReference type="CDD" id="cd03860">
    <property type="entry name" value="M14_CP_A-B_like"/>
    <property type="match status" value="1"/>
</dbReference>
<dbReference type="FunCoup" id="G7DWS5">
    <property type="interactions" value="4"/>
</dbReference>
<comment type="caution">
    <text evidence="20">The sequence shown here is derived from an EMBL/GenBank/DDBJ whole genome shotgun (WGS) entry which is preliminary data.</text>
</comment>
<feature type="region of interest" description="Disordered" evidence="17">
    <location>
        <begin position="188"/>
        <end position="226"/>
    </location>
</feature>
<keyword evidence="6" id="KW-0645">Protease</keyword>
<dbReference type="InterPro" id="IPR000834">
    <property type="entry name" value="Peptidase_M14"/>
</dbReference>
<evidence type="ECO:0000256" key="3">
    <source>
        <dbReference type="ARBA" id="ARBA00005988"/>
    </source>
</evidence>
<dbReference type="SMART" id="SM00631">
    <property type="entry name" value="Zn_pept"/>
    <property type="match status" value="1"/>
</dbReference>
<dbReference type="STRING" id="764103.G7DWS5"/>
<protein>
    <recommendedName>
        <fullName evidence="14">Inactive metallocarboxypeptidase ECM14</fullName>
    </recommendedName>
    <alternativeName>
        <fullName evidence="15">Inactive metallocarboxypeptidase ecm14</fullName>
    </alternativeName>
</protein>
<evidence type="ECO:0000256" key="8">
    <source>
        <dbReference type="ARBA" id="ARBA00022729"/>
    </source>
</evidence>
<evidence type="ECO:0000256" key="2">
    <source>
        <dbReference type="ARBA" id="ARBA00004613"/>
    </source>
</evidence>
<dbReference type="OrthoDB" id="3626597at2759"/>
<name>G7DWS5_MIXOS</name>
<dbReference type="Gene3D" id="3.40.630.10">
    <property type="entry name" value="Zn peptidases"/>
    <property type="match status" value="1"/>
</dbReference>
<evidence type="ECO:0000256" key="7">
    <source>
        <dbReference type="ARBA" id="ARBA00022723"/>
    </source>
</evidence>
<feature type="compositionally biased region" description="Basic residues" evidence="17">
    <location>
        <begin position="200"/>
        <end position="226"/>
    </location>
</feature>
<evidence type="ECO:0000256" key="4">
    <source>
        <dbReference type="ARBA" id="ARBA00022525"/>
    </source>
</evidence>
<dbReference type="SUPFAM" id="SSF53187">
    <property type="entry name" value="Zn-dependent exopeptidases"/>
    <property type="match status" value="1"/>
</dbReference>
<evidence type="ECO:0000256" key="1">
    <source>
        <dbReference type="ARBA" id="ARBA00001947"/>
    </source>
</evidence>
<comment type="subcellular location">
    <subcellularLocation>
        <location evidence="2">Secreted</location>
    </subcellularLocation>
</comment>
<dbReference type="Pfam" id="PF00246">
    <property type="entry name" value="Peptidase_M14"/>
    <property type="match status" value="2"/>
</dbReference>
<keyword evidence="11" id="KW-0482">Metalloprotease</keyword>
<dbReference type="RefSeq" id="XP_014564714.1">
    <property type="nucleotide sequence ID" value="XM_014709228.1"/>
</dbReference>
<evidence type="ECO:0000256" key="12">
    <source>
        <dbReference type="ARBA" id="ARBA00023157"/>
    </source>
</evidence>
<dbReference type="PROSITE" id="PS52035">
    <property type="entry name" value="PEPTIDASE_M14"/>
    <property type="match status" value="1"/>
</dbReference>
<dbReference type="GO" id="GO:0004181">
    <property type="term" value="F:metallocarboxypeptidase activity"/>
    <property type="evidence" value="ECO:0007669"/>
    <property type="project" value="InterPro"/>
</dbReference>
<feature type="active site" description="Proton donor/acceptor" evidence="16">
    <location>
        <position position="506"/>
    </location>
</feature>
<dbReference type="GO" id="GO:0005615">
    <property type="term" value="C:extracellular space"/>
    <property type="evidence" value="ECO:0007669"/>
    <property type="project" value="TreeGrafter"/>
</dbReference>
<evidence type="ECO:0000313" key="21">
    <source>
        <dbReference type="Proteomes" id="UP000009131"/>
    </source>
</evidence>
<dbReference type="PRINTS" id="PR00765">
    <property type="entry name" value="CRBOXYPTASEA"/>
</dbReference>
<keyword evidence="10" id="KW-0862">Zinc</keyword>
<feature type="chain" id="PRO_5009955585" description="Inactive metallocarboxypeptidase ECM14" evidence="18">
    <location>
        <begin position="20"/>
        <end position="569"/>
    </location>
</feature>
<accession>G7DWS5</accession>
<evidence type="ECO:0000256" key="6">
    <source>
        <dbReference type="ARBA" id="ARBA00022670"/>
    </source>
</evidence>
<keyword evidence="8 18" id="KW-0732">Signal</keyword>
<dbReference type="Proteomes" id="UP000009131">
    <property type="component" value="Unassembled WGS sequence"/>
</dbReference>
<dbReference type="InParanoid" id="G7DWS5"/>
<dbReference type="GO" id="GO:0008270">
    <property type="term" value="F:zinc ion binding"/>
    <property type="evidence" value="ECO:0007669"/>
    <property type="project" value="InterPro"/>
</dbReference>
<dbReference type="AlphaFoldDB" id="G7DWS5"/>
<dbReference type="HOGENOM" id="CLU_019326_1_2_1"/>
<proteinExistence type="inferred from homology"/>
<keyword evidence="12" id="KW-1015">Disulfide bond</keyword>
<gene>
    <name evidence="20" type="primary">Mo01677</name>
    <name evidence="20" type="ORF">E5Q_01677</name>
</gene>
<evidence type="ECO:0000256" key="9">
    <source>
        <dbReference type="ARBA" id="ARBA00022801"/>
    </source>
</evidence>
<comment type="cofactor">
    <cofactor evidence="1">
        <name>Zn(2+)</name>
        <dbReference type="ChEBI" id="CHEBI:29105"/>
    </cofactor>
</comment>
<dbReference type="FunFam" id="3.40.630.10:FF:000084">
    <property type="entry name" value="Carboxypeptidase B2"/>
    <property type="match status" value="1"/>
</dbReference>
<evidence type="ECO:0000256" key="5">
    <source>
        <dbReference type="ARBA" id="ARBA00022645"/>
    </source>
</evidence>
<feature type="signal peptide" evidence="18">
    <location>
        <begin position="1"/>
        <end position="19"/>
    </location>
</feature>
<evidence type="ECO:0000256" key="16">
    <source>
        <dbReference type="PROSITE-ProRule" id="PRU01379"/>
    </source>
</evidence>
<evidence type="ECO:0000256" key="11">
    <source>
        <dbReference type="ARBA" id="ARBA00023049"/>
    </source>
</evidence>
<evidence type="ECO:0000256" key="13">
    <source>
        <dbReference type="ARBA" id="ARBA00025210"/>
    </source>
</evidence>
<evidence type="ECO:0000256" key="14">
    <source>
        <dbReference type="ARBA" id="ARBA00026187"/>
    </source>
</evidence>
<sequence length="569" mass="63889">MKARACVALLGAQLAVTSAAPSVVANNQNEQQITFALPTAHHPSSSQLVDHSHDLFLRLDSSDASMSQQTVQEAIASLEDEADLLQASQSHFVVRLPRKSTEARHLPHSLEALRDTFTMSTSTNPFENATAHLETDPGDIHSIFHPPEAINSILSMLASDYPALARVVNLGKSYEGRDILGLKISNFEHDHPHSSGGPPCHKRGHHRHSHGHGRHHQRHHRHHHRSGFVKHHWHHTKHAVRSFYYALRSRLGLSVAEEYLHGGHRRHRHPRREWSKKAVRRQKGRHGYPDKLGFLVTGGAHAREWIAPSTVLYMASEILREAASTEVSAKLQRILNVFEITFVPTVNPDGYSYTFTDDRLWKKTRQPVGQDCFGIDINRNFGYHWAQPYRPNPCNEVFPGYRAFDSVESLRIADYVLDEANDVTAYLDVHSFGQQLMFPFSYSCEVQPGDAENLYEAALDTAKAIRSVHGSVFETGSRCEISYTAAGDSLDWTYGAAGVVWSYAAELRDLGVYGFLLPPEEIKTVGQESLAGLLDLAAFVAAKEDGHLESWEERKRKRAMARDEMPPTQ</sequence>
<keyword evidence="5" id="KW-0121">Carboxypeptidase</keyword>
<dbReference type="eggNOG" id="KOG2650">
    <property type="taxonomic scope" value="Eukaryota"/>
</dbReference>
<evidence type="ECO:0000256" key="15">
    <source>
        <dbReference type="ARBA" id="ARBA00026213"/>
    </source>
</evidence>
<keyword evidence="9" id="KW-0378">Hydrolase</keyword>
<comment type="similarity">
    <text evidence="3 16">Belongs to the peptidase M14 family.</text>
</comment>
<feature type="domain" description="Peptidase M14" evidence="19">
    <location>
        <begin position="143"/>
        <end position="540"/>
    </location>
</feature>
<dbReference type="PANTHER" id="PTHR11705">
    <property type="entry name" value="PROTEASE FAMILY M14 CARBOXYPEPTIDASE A,B"/>
    <property type="match status" value="1"/>
</dbReference>
<keyword evidence="21" id="KW-1185">Reference proteome</keyword>
<keyword evidence="7" id="KW-0479">Metal-binding</keyword>
<dbReference type="OMA" id="WFYHQLH"/>
<evidence type="ECO:0000256" key="18">
    <source>
        <dbReference type="SAM" id="SignalP"/>
    </source>
</evidence>
<reference evidence="20 21" key="1">
    <citation type="journal article" date="2011" name="J. Gen. Appl. Microbiol.">
        <title>Draft genome sequencing of the enigmatic basidiomycete Mixia osmundae.</title>
        <authorList>
            <person name="Nishida H."/>
            <person name="Nagatsuka Y."/>
            <person name="Sugiyama J."/>
        </authorList>
    </citation>
    <scope>NUCLEOTIDE SEQUENCE [LARGE SCALE GENOMIC DNA]</scope>
    <source>
        <strain evidence="21">CBS 9802 / IAM 14324 / JCM 22182 / KY 12970</strain>
    </source>
</reference>
<evidence type="ECO:0000256" key="17">
    <source>
        <dbReference type="SAM" id="MobiDB-lite"/>
    </source>
</evidence>
<evidence type="ECO:0000256" key="10">
    <source>
        <dbReference type="ARBA" id="ARBA00022833"/>
    </source>
</evidence>
<dbReference type="EMBL" id="BABT02000054">
    <property type="protein sequence ID" value="GAA95022.1"/>
    <property type="molecule type" value="Genomic_DNA"/>
</dbReference>
<dbReference type="GO" id="GO:0006508">
    <property type="term" value="P:proteolysis"/>
    <property type="evidence" value="ECO:0007669"/>
    <property type="project" value="UniProtKB-KW"/>
</dbReference>
<evidence type="ECO:0000313" key="20">
    <source>
        <dbReference type="EMBL" id="GAA95022.1"/>
    </source>
</evidence>
<reference evidence="20 21" key="2">
    <citation type="journal article" date="2012" name="Open Biol.">
        <title>Characteristics of nucleosomes and linker DNA regions on the genome of the basidiomycete Mixia osmundae revealed by mono- and dinucleosome mapping.</title>
        <authorList>
            <person name="Nishida H."/>
            <person name="Kondo S."/>
            <person name="Matsumoto T."/>
            <person name="Suzuki Y."/>
            <person name="Yoshikawa H."/>
            <person name="Taylor T.D."/>
            <person name="Sugiyama J."/>
        </authorList>
    </citation>
    <scope>NUCLEOTIDE SEQUENCE [LARGE SCALE GENOMIC DNA]</scope>
    <source>
        <strain evidence="21">CBS 9802 / IAM 14324 / JCM 22182 / KY 12970</strain>
    </source>
</reference>
<evidence type="ECO:0000259" key="19">
    <source>
        <dbReference type="PROSITE" id="PS52035"/>
    </source>
</evidence>
<keyword evidence="4" id="KW-0964">Secreted</keyword>
<organism evidence="20 21">
    <name type="scientific">Mixia osmundae (strain CBS 9802 / IAM 14324 / JCM 22182 / KY 12970)</name>
    <dbReference type="NCBI Taxonomy" id="764103"/>
    <lineage>
        <taxon>Eukaryota</taxon>
        <taxon>Fungi</taxon>
        <taxon>Dikarya</taxon>
        <taxon>Basidiomycota</taxon>
        <taxon>Pucciniomycotina</taxon>
        <taxon>Mixiomycetes</taxon>
        <taxon>Mixiales</taxon>
        <taxon>Mixiaceae</taxon>
        <taxon>Mixia</taxon>
    </lineage>
</organism>
<dbReference type="PANTHER" id="PTHR11705:SF147">
    <property type="entry name" value="INACTIVE METALLOCARBOXYPEPTIDASE ECM14"/>
    <property type="match status" value="1"/>
</dbReference>
<dbReference type="RefSeq" id="XP_014566729.1">
    <property type="nucleotide sequence ID" value="XM_014711243.1"/>
</dbReference>
<comment type="function">
    <text evidence="13">Inactive carboxypeptidase that may play a role in cell wall organization and biogenesis.</text>
</comment>